<dbReference type="SMART" id="SM01248">
    <property type="entry name" value="KaiB"/>
    <property type="match status" value="1"/>
</dbReference>
<dbReference type="SUPFAM" id="SSF52833">
    <property type="entry name" value="Thioredoxin-like"/>
    <property type="match status" value="1"/>
</dbReference>
<gene>
    <name evidence="2" type="ORF">DesfrDRAFT_3914</name>
</gene>
<dbReference type="STRING" id="596151.DesfrDRAFT_3914"/>
<dbReference type="EMBL" id="AECZ01000048">
    <property type="protein sequence ID" value="EFL49327.1"/>
    <property type="molecule type" value="Genomic_DNA"/>
</dbReference>
<sequence length="90" mass="9767">MSERLILYLAGKTSGNSRLEAALRDWCDRFQPGRFRLEVVDVEKWSPKSRPLPVLAVPALALGATGRMFVGDFSNIASVMTALGCLLAAS</sequence>
<dbReference type="InterPro" id="IPR011649">
    <property type="entry name" value="KaiB_domain"/>
</dbReference>
<comment type="caution">
    <text evidence="2">The sequence shown here is derived from an EMBL/GenBank/DDBJ whole genome shotgun (WGS) entry which is preliminary data.</text>
</comment>
<keyword evidence="3" id="KW-1185">Reference proteome</keyword>
<protein>
    <submittedName>
        <fullName evidence="2">KaiB domain protein</fullName>
    </submittedName>
</protein>
<proteinExistence type="predicted"/>
<dbReference type="GO" id="GO:0048511">
    <property type="term" value="P:rhythmic process"/>
    <property type="evidence" value="ECO:0007669"/>
    <property type="project" value="InterPro"/>
</dbReference>
<feature type="domain" description="KaiB" evidence="1">
    <location>
        <begin position="6"/>
        <end position="85"/>
    </location>
</feature>
<accession>E1K214</accession>
<dbReference type="Gene3D" id="3.40.30.10">
    <property type="entry name" value="Glutaredoxin"/>
    <property type="match status" value="1"/>
</dbReference>
<dbReference type="OrthoDB" id="5458519at2"/>
<dbReference type="RefSeq" id="WP_005996796.1">
    <property type="nucleotide sequence ID" value="NZ_AECZ01000048.1"/>
</dbReference>
<dbReference type="Proteomes" id="UP000006250">
    <property type="component" value="Unassembled WGS sequence"/>
</dbReference>
<evidence type="ECO:0000313" key="3">
    <source>
        <dbReference type="Proteomes" id="UP000006250"/>
    </source>
</evidence>
<evidence type="ECO:0000259" key="1">
    <source>
        <dbReference type="SMART" id="SM01248"/>
    </source>
</evidence>
<dbReference type="InterPro" id="IPR036249">
    <property type="entry name" value="Thioredoxin-like_sf"/>
</dbReference>
<reference evidence="2 3" key="1">
    <citation type="submission" date="2010-08" db="EMBL/GenBank/DDBJ databases">
        <title>The draft genome of Desulfovibrio fructosovorans JJ.</title>
        <authorList>
            <consortium name="US DOE Joint Genome Institute (JGI-PGF)"/>
            <person name="Lucas S."/>
            <person name="Copeland A."/>
            <person name="Lapidus A."/>
            <person name="Cheng J.-F."/>
            <person name="Bruce D."/>
            <person name="Goodwin L."/>
            <person name="Pitluck S."/>
            <person name="Land M.L."/>
            <person name="Hauser L."/>
            <person name="Chang Y.-J."/>
            <person name="Jeffries C."/>
            <person name="Wall J.D."/>
            <person name="Stahl D.A."/>
            <person name="Arkin A.P."/>
            <person name="Dehal P."/>
            <person name="Stolyar S.M."/>
            <person name="Hazen T.C."/>
            <person name="Woyke T.J."/>
        </authorList>
    </citation>
    <scope>NUCLEOTIDE SEQUENCE [LARGE SCALE GENOMIC DNA]</scope>
    <source>
        <strain evidence="2 3">JJ</strain>
    </source>
</reference>
<organism evidence="2 3">
    <name type="scientific">Solidesulfovibrio fructosivorans JJ]</name>
    <dbReference type="NCBI Taxonomy" id="596151"/>
    <lineage>
        <taxon>Bacteria</taxon>
        <taxon>Pseudomonadati</taxon>
        <taxon>Thermodesulfobacteriota</taxon>
        <taxon>Desulfovibrionia</taxon>
        <taxon>Desulfovibrionales</taxon>
        <taxon>Desulfovibrionaceae</taxon>
        <taxon>Solidesulfovibrio</taxon>
    </lineage>
</organism>
<name>E1K214_SOLFR</name>
<evidence type="ECO:0000313" key="2">
    <source>
        <dbReference type="EMBL" id="EFL49327.1"/>
    </source>
</evidence>
<dbReference type="AlphaFoldDB" id="E1K214"/>